<evidence type="ECO:0000256" key="2">
    <source>
        <dbReference type="ARBA" id="ARBA00022801"/>
    </source>
</evidence>
<evidence type="ECO:0000313" key="4">
    <source>
        <dbReference type="Proteomes" id="UP000027920"/>
    </source>
</evidence>
<evidence type="ECO:0000313" key="3">
    <source>
        <dbReference type="EMBL" id="KEF62604.1"/>
    </source>
</evidence>
<comment type="caution">
    <text evidence="3">The sequence shown here is derived from an EMBL/GenBank/DDBJ whole genome shotgun (WGS) entry which is preliminary data.</text>
</comment>
<dbReference type="PANTHER" id="PTHR43316:SF3">
    <property type="entry name" value="HALOACID DEHALOGENASE, TYPE II (AFU_ORTHOLOGUE AFUA_2G07750)-RELATED"/>
    <property type="match status" value="1"/>
</dbReference>
<dbReference type="GeneID" id="25275528"/>
<dbReference type="OrthoDB" id="3256520at2759"/>
<dbReference type="CDD" id="cd02588">
    <property type="entry name" value="HAD_L2-DEX"/>
    <property type="match status" value="1"/>
</dbReference>
<dbReference type="Gene3D" id="1.10.150.240">
    <property type="entry name" value="Putative phosphatase, domain 2"/>
    <property type="match status" value="1"/>
</dbReference>
<dbReference type="InterPro" id="IPR006439">
    <property type="entry name" value="HAD-SF_hydro_IA"/>
</dbReference>
<dbReference type="InterPro" id="IPR023198">
    <property type="entry name" value="PGP-like_dom2"/>
</dbReference>
<dbReference type="InterPro" id="IPR023214">
    <property type="entry name" value="HAD_sf"/>
</dbReference>
<keyword evidence="4" id="KW-1185">Reference proteome</keyword>
<dbReference type="SFLD" id="SFLDS00003">
    <property type="entry name" value="Haloacid_Dehalogenase"/>
    <property type="match status" value="1"/>
</dbReference>
<dbReference type="PANTHER" id="PTHR43316">
    <property type="entry name" value="HYDROLASE, HALOACID DELAHOGENASE-RELATED"/>
    <property type="match status" value="1"/>
</dbReference>
<gene>
    <name evidence="3" type="ORF">A1O9_00577</name>
</gene>
<dbReference type="InterPro" id="IPR036412">
    <property type="entry name" value="HAD-like_sf"/>
</dbReference>
<dbReference type="SFLD" id="SFLDG01129">
    <property type="entry name" value="C1.5:_HAD__Beta-PGM__Phosphata"/>
    <property type="match status" value="1"/>
</dbReference>
<dbReference type="STRING" id="1182545.A0A072PR59"/>
<comment type="similarity">
    <text evidence="1">Belongs to the HAD-like hydrolase superfamily. S-2-haloalkanoic acid dehalogenase family.</text>
</comment>
<dbReference type="PRINTS" id="PR00413">
    <property type="entry name" value="HADHALOGNASE"/>
</dbReference>
<dbReference type="GO" id="GO:0016791">
    <property type="term" value="F:phosphatase activity"/>
    <property type="evidence" value="ECO:0007669"/>
    <property type="project" value="UniProtKB-ARBA"/>
</dbReference>
<organism evidence="3 4">
    <name type="scientific">Exophiala aquamarina CBS 119918</name>
    <dbReference type="NCBI Taxonomy" id="1182545"/>
    <lineage>
        <taxon>Eukaryota</taxon>
        <taxon>Fungi</taxon>
        <taxon>Dikarya</taxon>
        <taxon>Ascomycota</taxon>
        <taxon>Pezizomycotina</taxon>
        <taxon>Eurotiomycetes</taxon>
        <taxon>Chaetothyriomycetidae</taxon>
        <taxon>Chaetothyriales</taxon>
        <taxon>Herpotrichiellaceae</taxon>
        <taxon>Exophiala</taxon>
    </lineage>
</organism>
<dbReference type="InterPro" id="IPR006328">
    <property type="entry name" value="2-HAD"/>
</dbReference>
<dbReference type="RefSeq" id="XP_013265194.1">
    <property type="nucleotide sequence ID" value="XM_013409740.1"/>
</dbReference>
<dbReference type="Proteomes" id="UP000027920">
    <property type="component" value="Unassembled WGS sequence"/>
</dbReference>
<dbReference type="EMBL" id="AMGV01000001">
    <property type="protein sequence ID" value="KEF62604.1"/>
    <property type="molecule type" value="Genomic_DNA"/>
</dbReference>
<sequence>MSKIVVAFDLYGTLLSTESIAQELASHFGDDKAKSIAAVWRKYQLEYTWRLNSMKKYEHFSEVTRKALKHALAEHGVGLNDQQVDKLMEAYDSLSTFPDVNPALKRLAGNKNIENVVFSNGTKSMVTNSVHKSGSLDSAVFKDIITVDAVEVFKPAPEVYRYLAQKVGKQGQESDLWLVSGNPFDVVGSRAVGMQAAWVDRAGNGWQDTLGQGPTVVVKSLEEVADAIEKHASGKA</sequence>
<dbReference type="VEuPathDB" id="FungiDB:A1O9_00577"/>
<name>A0A072PR59_9EURO</name>
<proteinExistence type="inferred from homology"/>
<dbReference type="SUPFAM" id="SSF56784">
    <property type="entry name" value="HAD-like"/>
    <property type="match status" value="1"/>
</dbReference>
<dbReference type="InterPro" id="IPR051540">
    <property type="entry name" value="S-2-haloacid_dehalogenase"/>
</dbReference>
<dbReference type="AlphaFoldDB" id="A0A072PR59"/>
<keyword evidence="2" id="KW-0378">Hydrolase</keyword>
<dbReference type="NCBIfam" id="TIGR01428">
    <property type="entry name" value="HAD_type_II"/>
    <property type="match status" value="1"/>
</dbReference>
<accession>A0A072PR59</accession>
<dbReference type="HOGENOM" id="CLU_045011_3_1_1"/>
<protein>
    <submittedName>
        <fullName evidence="3">Haloacid dehalogenase, type II</fullName>
    </submittedName>
</protein>
<evidence type="ECO:0000256" key="1">
    <source>
        <dbReference type="ARBA" id="ARBA00008106"/>
    </source>
</evidence>
<reference evidence="3 4" key="1">
    <citation type="submission" date="2013-03" db="EMBL/GenBank/DDBJ databases">
        <title>The Genome Sequence of Exophiala aquamarina CBS 119918.</title>
        <authorList>
            <consortium name="The Broad Institute Genomics Platform"/>
            <person name="Cuomo C."/>
            <person name="de Hoog S."/>
            <person name="Gorbushina A."/>
            <person name="Walker B."/>
            <person name="Young S.K."/>
            <person name="Zeng Q."/>
            <person name="Gargeya S."/>
            <person name="Fitzgerald M."/>
            <person name="Haas B."/>
            <person name="Abouelleil A."/>
            <person name="Allen A.W."/>
            <person name="Alvarado L."/>
            <person name="Arachchi H.M."/>
            <person name="Berlin A.M."/>
            <person name="Chapman S.B."/>
            <person name="Gainer-Dewar J."/>
            <person name="Goldberg J."/>
            <person name="Griggs A."/>
            <person name="Gujja S."/>
            <person name="Hansen M."/>
            <person name="Howarth C."/>
            <person name="Imamovic A."/>
            <person name="Ireland A."/>
            <person name="Larimer J."/>
            <person name="McCowan C."/>
            <person name="Murphy C."/>
            <person name="Pearson M."/>
            <person name="Poon T.W."/>
            <person name="Priest M."/>
            <person name="Roberts A."/>
            <person name="Saif S."/>
            <person name="Shea T."/>
            <person name="Sisk P."/>
            <person name="Sykes S."/>
            <person name="Wortman J."/>
            <person name="Nusbaum C."/>
            <person name="Birren B."/>
        </authorList>
    </citation>
    <scope>NUCLEOTIDE SEQUENCE [LARGE SCALE GENOMIC DNA]</scope>
    <source>
        <strain evidence="3 4">CBS 119918</strain>
    </source>
</reference>
<dbReference type="NCBIfam" id="TIGR01493">
    <property type="entry name" value="HAD-SF-IA-v2"/>
    <property type="match status" value="1"/>
</dbReference>
<dbReference type="Gene3D" id="3.40.50.1000">
    <property type="entry name" value="HAD superfamily/HAD-like"/>
    <property type="match status" value="1"/>
</dbReference>
<dbReference type="GO" id="GO:0019120">
    <property type="term" value="F:hydrolase activity, acting on acid halide bonds, in C-halide compounds"/>
    <property type="evidence" value="ECO:0007669"/>
    <property type="project" value="InterPro"/>
</dbReference>
<dbReference type="Pfam" id="PF00702">
    <property type="entry name" value="Hydrolase"/>
    <property type="match status" value="1"/>
</dbReference>